<sequence>MWYDNEQQTSPFQTCAVRFKRCGLMQWIRYLRQGFIDVACTRYDLTHMRGPVFELAIAATTRYPALTLRIEVEFTSHCVSFGPKPGETLDFDVLGHDRLILDHRAVARAFCFDRYRWSLSLPALVQTLNDHYCNFTGHGNWLVIRSIDDQGQAVDYEIYFRLRRHEGNTLRMVVESAYVRLAGTPGPGVPHERKGRVRFQVMAAKVFRGEPVRDPSRQRR</sequence>
<keyword evidence="2" id="KW-1185">Reference proteome</keyword>
<evidence type="ECO:0000313" key="2">
    <source>
        <dbReference type="Proteomes" id="UP000266483"/>
    </source>
</evidence>
<dbReference type="EMBL" id="NQOU01000008">
    <property type="protein sequence ID" value="RII81766.1"/>
    <property type="molecule type" value="Genomic_DNA"/>
</dbReference>
<organism evidence="1 2">
    <name type="scientific">Neopusillimonas maritima</name>
    <dbReference type="NCBI Taxonomy" id="2026239"/>
    <lineage>
        <taxon>Bacteria</taxon>
        <taxon>Pseudomonadati</taxon>
        <taxon>Pseudomonadota</taxon>
        <taxon>Betaproteobacteria</taxon>
        <taxon>Burkholderiales</taxon>
        <taxon>Alcaligenaceae</taxon>
        <taxon>Neopusillimonas</taxon>
    </lineage>
</organism>
<protein>
    <recommendedName>
        <fullName evidence="3">Outer membrane lipoprotein-sorting protein</fullName>
    </recommendedName>
</protein>
<accession>A0ABX9MUS4</accession>
<evidence type="ECO:0008006" key="3">
    <source>
        <dbReference type="Google" id="ProtNLM"/>
    </source>
</evidence>
<gene>
    <name evidence="1" type="ORF">CJO09_14330</name>
</gene>
<name>A0ABX9MUS4_9BURK</name>
<evidence type="ECO:0000313" key="1">
    <source>
        <dbReference type="EMBL" id="RII81766.1"/>
    </source>
</evidence>
<proteinExistence type="predicted"/>
<reference evidence="1 2" key="1">
    <citation type="submission" date="2017-08" db="EMBL/GenBank/DDBJ databases">
        <title>Pusillimonas indicus sp. nov., a member of the family Alcaligenaceae isolated from surface seawater.</title>
        <authorList>
            <person name="Li J."/>
        </authorList>
    </citation>
    <scope>NUCLEOTIDE SEQUENCE [LARGE SCALE GENOMIC DNA]</scope>
    <source>
        <strain evidence="1 2">17-4A</strain>
    </source>
</reference>
<comment type="caution">
    <text evidence="1">The sequence shown here is derived from an EMBL/GenBank/DDBJ whole genome shotgun (WGS) entry which is preliminary data.</text>
</comment>
<dbReference type="Proteomes" id="UP000266483">
    <property type="component" value="Unassembled WGS sequence"/>
</dbReference>